<reference evidence="1 2" key="1">
    <citation type="submission" date="2014-08" db="EMBL/GenBank/DDBJ databases">
        <authorList>
            <person name="Moulin Lionel"/>
        </authorList>
    </citation>
    <scope>NUCLEOTIDE SEQUENCE [LARGE SCALE GENOMIC DNA]</scope>
</reference>
<proteinExistence type="predicted"/>
<sequence>MKIFASGDQGLSSSGHRNAQAVLGRRYIPGVPLRTILSPSMTRSIRSWSVETLLAAAALTSASESSGR</sequence>
<evidence type="ECO:0000313" key="2">
    <source>
        <dbReference type="Proteomes" id="UP000046122"/>
    </source>
</evidence>
<dbReference type="AlphaFoldDB" id="A0A090GUE0"/>
<gene>
    <name evidence="1" type="ORF">MPL3365_230044</name>
</gene>
<evidence type="ECO:0000313" key="1">
    <source>
        <dbReference type="EMBL" id="CDX56113.1"/>
    </source>
</evidence>
<name>A0A090GUE0_MESPL</name>
<dbReference type="Proteomes" id="UP000046122">
    <property type="component" value="Unassembled WGS sequence"/>
</dbReference>
<dbReference type="EMBL" id="CCNE01000016">
    <property type="protein sequence ID" value="CDX56113.1"/>
    <property type="molecule type" value="Genomic_DNA"/>
</dbReference>
<protein>
    <submittedName>
        <fullName evidence="1">Uncharacterized protein</fullName>
    </submittedName>
</protein>
<accession>A0A090GUE0</accession>
<organism evidence="1 2">
    <name type="scientific">Mesorhizobium plurifarium</name>
    <dbReference type="NCBI Taxonomy" id="69974"/>
    <lineage>
        <taxon>Bacteria</taxon>
        <taxon>Pseudomonadati</taxon>
        <taxon>Pseudomonadota</taxon>
        <taxon>Alphaproteobacteria</taxon>
        <taxon>Hyphomicrobiales</taxon>
        <taxon>Phyllobacteriaceae</taxon>
        <taxon>Mesorhizobium</taxon>
    </lineage>
</organism>